<dbReference type="InterPro" id="IPR023393">
    <property type="entry name" value="START-like_dom_sf"/>
</dbReference>
<dbReference type="OrthoDB" id="9803476at2"/>
<dbReference type="RefSeq" id="WP_102778038.1">
    <property type="nucleotide sequence ID" value="NZ_CBCSGP010000006.1"/>
</dbReference>
<protein>
    <recommendedName>
        <fullName evidence="3">ATPase</fullName>
    </recommendedName>
</protein>
<dbReference type="Proteomes" id="UP000235963">
    <property type="component" value="Unassembled WGS sequence"/>
</dbReference>
<proteinExistence type="predicted"/>
<dbReference type="AlphaFoldDB" id="A0A2N8LAC9"/>
<dbReference type="SUPFAM" id="SSF55961">
    <property type="entry name" value="Bet v1-like"/>
    <property type="match status" value="1"/>
</dbReference>
<name>A0A2N8LAC9_9STRE</name>
<dbReference type="Gene3D" id="3.30.530.20">
    <property type="match status" value="1"/>
</dbReference>
<accession>A0A2N8LAC9</accession>
<gene>
    <name evidence="1" type="ORF">AT575_08835</name>
</gene>
<evidence type="ECO:0000313" key="1">
    <source>
        <dbReference type="EMBL" id="PND47114.1"/>
    </source>
</evidence>
<reference evidence="1 2" key="1">
    <citation type="submission" date="2015-12" db="EMBL/GenBank/DDBJ databases">
        <title>Streptococcus penaeicida sp. nov.</title>
        <authorList>
            <person name="Gomez-Gil B."/>
            <person name="Morales-Covarrubias M."/>
        </authorList>
    </citation>
    <scope>NUCLEOTIDE SEQUENCE [LARGE SCALE GENOMIC DNA]</scope>
    <source>
        <strain evidence="1 2">CAIM 1838</strain>
    </source>
</reference>
<sequence length="153" mass="18050">MEKYLEKLDGHYLLQLTYTISSGPDQLWQLLTSSKGLALWFPQLSRQEHELVFSMPGFKECLAIQQEIKNQLFSFDWFGAVISFAFREEKGKTLVTFTEKSPNHFPNLERDLAGWVNQNRRLESYFKTGKMPEIMDSLMDCQEWVRQEIQKNC</sequence>
<keyword evidence="2" id="KW-1185">Reference proteome</keyword>
<dbReference type="EMBL" id="LOCM01000032">
    <property type="protein sequence ID" value="PND47114.1"/>
    <property type="molecule type" value="Genomic_DNA"/>
</dbReference>
<evidence type="ECO:0008006" key="3">
    <source>
        <dbReference type="Google" id="ProtNLM"/>
    </source>
</evidence>
<evidence type="ECO:0000313" key="2">
    <source>
        <dbReference type="Proteomes" id="UP000235963"/>
    </source>
</evidence>
<comment type="caution">
    <text evidence="1">The sequence shown here is derived from an EMBL/GenBank/DDBJ whole genome shotgun (WGS) entry which is preliminary data.</text>
</comment>
<organism evidence="1 2">
    <name type="scientific">Streptococcus penaeicida</name>
    <dbReference type="NCBI Taxonomy" id="1765960"/>
    <lineage>
        <taxon>Bacteria</taxon>
        <taxon>Bacillati</taxon>
        <taxon>Bacillota</taxon>
        <taxon>Bacilli</taxon>
        <taxon>Lactobacillales</taxon>
        <taxon>Streptococcaceae</taxon>
        <taxon>Streptococcus</taxon>
    </lineage>
</organism>